<dbReference type="InterPro" id="IPR004675">
    <property type="entry name" value="AhpD_core"/>
</dbReference>
<dbReference type="Proteomes" id="UP001500668">
    <property type="component" value="Unassembled WGS sequence"/>
</dbReference>
<evidence type="ECO:0000259" key="1">
    <source>
        <dbReference type="Pfam" id="PF02627"/>
    </source>
</evidence>
<dbReference type="EMBL" id="BAAACA010000064">
    <property type="protein sequence ID" value="GAA0627298.1"/>
    <property type="molecule type" value="Genomic_DNA"/>
</dbReference>
<dbReference type="PANTHER" id="PTHR35446">
    <property type="entry name" value="SI:CH211-175M2.5"/>
    <property type="match status" value="1"/>
</dbReference>
<sequence length="170" mass="18283">MAFTEHTLESAPAESRRAMEGTIKNLGHLSPAVARLATSPHTLEGFLKMSALFERTTLEPVAREVVIMTVATRNACDLCVNMHTAKLRGLGAPESLIAELREGEPLTDERLEAVRKFTLAVYATAGAVPDDALDAFLSHGHTRQNALEVVLGIGTYTVSTFANRLTGASH</sequence>
<accession>A0ABP3SAK7</accession>
<dbReference type="PANTHER" id="PTHR35446:SF3">
    <property type="entry name" value="CMD DOMAIN-CONTAINING PROTEIN"/>
    <property type="match status" value="1"/>
</dbReference>
<proteinExistence type="predicted"/>
<keyword evidence="3" id="KW-1185">Reference proteome</keyword>
<dbReference type="Pfam" id="PF02627">
    <property type="entry name" value="CMD"/>
    <property type="match status" value="1"/>
</dbReference>
<dbReference type="InterPro" id="IPR029032">
    <property type="entry name" value="AhpD-like"/>
</dbReference>
<reference evidence="3" key="1">
    <citation type="journal article" date="2019" name="Int. J. Syst. Evol. Microbiol.">
        <title>The Global Catalogue of Microorganisms (GCM) 10K type strain sequencing project: providing services to taxonomists for standard genome sequencing and annotation.</title>
        <authorList>
            <consortium name="The Broad Institute Genomics Platform"/>
            <consortium name="The Broad Institute Genome Sequencing Center for Infectious Disease"/>
            <person name="Wu L."/>
            <person name="Ma J."/>
        </authorList>
    </citation>
    <scope>NUCLEOTIDE SEQUENCE [LARGE SCALE GENOMIC DNA]</scope>
    <source>
        <strain evidence="3">JCM 5067</strain>
    </source>
</reference>
<dbReference type="NCBIfam" id="TIGR00778">
    <property type="entry name" value="ahpD_dom"/>
    <property type="match status" value="1"/>
</dbReference>
<dbReference type="InterPro" id="IPR003779">
    <property type="entry name" value="CMD-like"/>
</dbReference>
<dbReference type="SUPFAM" id="SSF69118">
    <property type="entry name" value="AhpD-like"/>
    <property type="match status" value="1"/>
</dbReference>
<gene>
    <name evidence="2" type="ORF">GCM10010394_67760</name>
</gene>
<feature type="domain" description="Carboxymuconolactone decarboxylase-like" evidence="1">
    <location>
        <begin position="51"/>
        <end position="100"/>
    </location>
</feature>
<organism evidence="2 3">
    <name type="scientific">Streptomyces crystallinus</name>
    <dbReference type="NCBI Taxonomy" id="68191"/>
    <lineage>
        <taxon>Bacteria</taxon>
        <taxon>Bacillati</taxon>
        <taxon>Actinomycetota</taxon>
        <taxon>Actinomycetes</taxon>
        <taxon>Kitasatosporales</taxon>
        <taxon>Streptomycetaceae</taxon>
        <taxon>Streptomyces</taxon>
    </lineage>
</organism>
<name>A0ABP3SAK7_9ACTN</name>
<dbReference type="Gene3D" id="1.20.1290.10">
    <property type="entry name" value="AhpD-like"/>
    <property type="match status" value="1"/>
</dbReference>
<evidence type="ECO:0000313" key="3">
    <source>
        <dbReference type="Proteomes" id="UP001500668"/>
    </source>
</evidence>
<comment type="caution">
    <text evidence="2">The sequence shown here is derived from an EMBL/GenBank/DDBJ whole genome shotgun (WGS) entry which is preliminary data.</text>
</comment>
<protein>
    <submittedName>
        <fullName evidence="2">Carboxymuconolactone decarboxylase family protein</fullName>
    </submittedName>
</protein>
<evidence type="ECO:0000313" key="2">
    <source>
        <dbReference type="EMBL" id="GAA0627298.1"/>
    </source>
</evidence>